<proteinExistence type="inferred from homology"/>
<reference evidence="8 9" key="1">
    <citation type="submission" date="2020-07" db="EMBL/GenBank/DDBJ databases">
        <title>Sequencing the genomes of 1000 actinobacteria strains.</title>
        <authorList>
            <person name="Klenk H.-P."/>
        </authorList>
    </citation>
    <scope>NUCLEOTIDE SEQUENCE [LARGE SCALE GENOMIC DNA]</scope>
    <source>
        <strain evidence="8 9">DSM 24552</strain>
    </source>
</reference>
<name>A0A7Y9RX78_9ACTN</name>
<dbReference type="Proteomes" id="UP000544110">
    <property type="component" value="Unassembled WGS sequence"/>
</dbReference>
<dbReference type="EMBL" id="JACCAC010000001">
    <property type="protein sequence ID" value="NYG56342.1"/>
    <property type="molecule type" value="Genomic_DNA"/>
</dbReference>
<dbReference type="AlphaFoldDB" id="A0A7Y9RX78"/>
<dbReference type="InterPro" id="IPR011611">
    <property type="entry name" value="PfkB_dom"/>
</dbReference>
<keyword evidence="4 8" id="KW-0418">Kinase</keyword>
<dbReference type="GO" id="GO:0005524">
    <property type="term" value="F:ATP binding"/>
    <property type="evidence" value="ECO:0007669"/>
    <property type="project" value="UniProtKB-KW"/>
</dbReference>
<evidence type="ECO:0000256" key="4">
    <source>
        <dbReference type="ARBA" id="ARBA00022777"/>
    </source>
</evidence>
<dbReference type="Gene3D" id="3.40.1190.20">
    <property type="match status" value="1"/>
</dbReference>
<keyword evidence="2 8" id="KW-0808">Transferase</keyword>
<feature type="compositionally biased region" description="Polar residues" evidence="6">
    <location>
        <begin position="355"/>
        <end position="364"/>
    </location>
</feature>
<feature type="compositionally biased region" description="Basic and acidic residues" evidence="6">
    <location>
        <begin position="332"/>
        <end position="342"/>
    </location>
</feature>
<dbReference type="SUPFAM" id="SSF53613">
    <property type="entry name" value="Ribokinase-like"/>
    <property type="match status" value="1"/>
</dbReference>
<evidence type="ECO:0000313" key="9">
    <source>
        <dbReference type="Proteomes" id="UP000544110"/>
    </source>
</evidence>
<evidence type="ECO:0000313" key="8">
    <source>
        <dbReference type="EMBL" id="NYG56342.1"/>
    </source>
</evidence>
<dbReference type="PANTHER" id="PTHR46566:SF5">
    <property type="entry name" value="1-PHOSPHOFRUCTOKINASE"/>
    <property type="match status" value="1"/>
</dbReference>
<dbReference type="EC" id="2.7.1.56" evidence="8"/>
<accession>A0A7Y9RX78</accession>
<evidence type="ECO:0000256" key="1">
    <source>
        <dbReference type="ARBA" id="ARBA00010688"/>
    </source>
</evidence>
<dbReference type="GO" id="GO:0005829">
    <property type="term" value="C:cytosol"/>
    <property type="evidence" value="ECO:0007669"/>
    <property type="project" value="TreeGrafter"/>
</dbReference>
<feature type="domain" description="Carbohydrate kinase PfkB" evidence="7">
    <location>
        <begin position="8"/>
        <end position="300"/>
    </location>
</feature>
<dbReference type="PANTHER" id="PTHR46566">
    <property type="entry name" value="1-PHOSPHOFRUCTOKINASE-RELATED"/>
    <property type="match status" value="1"/>
</dbReference>
<dbReference type="GO" id="GO:0008662">
    <property type="term" value="F:1-phosphofructokinase activity"/>
    <property type="evidence" value="ECO:0007669"/>
    <property type="project" value="UniProtKB-EC"/>
</dbReference>
<feature type="region of interest" description="Disordered" evidence="6">
    <location>
        <begin position="318"/>
        <end position="376"/>
    </location>
</feature>
<keyword evidence="9" id="KW-1185">Reference proteome</keyword>
<dbReference type="InterPro" id="IPR029056">
    <property type="entry name" value="Ribokinase-like"/>
</dbReference>
<dbReference type="CDD" id="cd01164">
    <property type="entry name" value="FruK_PfkB_like"/>
    <property type="match status" value="1"/>
</dbReference>
<protein>
    <submittedName>
        <fullName evidence="8">1-phosphofructokinase</fullName>
        <ecNumber evidence="8">2.7.1.56</ecNumber>
    </submittedName>
</protein>
<dbReference type="InterPro" id="IPR017583">
    <property type="entry name" value="Tagatose/fructose_Pkinase"/>
</dbReference>
<evidence type="ECO:0000256" key="6">
    <source>
        <dbReference type="SAM" id="MobiDB-lite"/>
    </source>
</evidence>
<gene>
    <name evidence="8" type="ORF">BJ989_002646</name>
</gene>
<evidence type="ECO:0000259" key="7">
    <source>
        <dbReference type="Pfam" id="PF00294"/>
    </source>
</evidence>
<evidence type="ECO:0000256" key="3">
    <source>
        <dbReference type="ARBA" id="ARBA00022741"/>
    </source>
</evidence>
<keyword evidence="5" id="KW-0067">ATP-binding</keyword>
<evidence type="ECO:0000256" key="5">
    <source>
        <dbReference type="ARBA" id="ARBA00022840"/>
    </source>
</evidence>
<dbReference type="NCBIfam" id="TIGR03168">
    <property type="entry name" value="1-PFK"/>
    <property type="match status" value="1"/>
</dbReference>
<evidence type="ECO:0000256" key="2">
    <source>
        <dbReference type="ARBA" id="ARBA00022679"/>
    </source>
</evidence>
<comment type="caution">
    <text evidence="8">The sequence shown here is derived from an EMBL/GenBank/DDBJ whole genome shotgun (WGS) entry which is preliminary data.</text>
</comment>
<dbReference type="Pfam" id="PF00294">
    <property type="entry name" value="PfkB"/>
    <property type="match status" value="1"/>
</dbReference>
<keyword evidence="3" id="KW-0547">Nucleotide-binding</keyword>
<organism evidence="8 9">
    <name type="scientific">Nocardioides perillae</name>
    <dbReference type="NCBI Taxonomy" id="1119534"/>
    <lineage>
        <taxon>Bacteria</taxon>
        <taxon>Bacillati</taxon>
        <taxon>Actinomycetota</taxon>
        <taxon>Actinomycetes</taxon>
        <taxon>Propionibacteriales</taxon>
        <taxon>Nocardioidaceae</taxon>
        <taxon>Nocardioides</taxon>
    </lineage>
</organism>
<comment type="similarity">
    <text evidence="1">Belongs to the carbohydrate kinase PfkB family.</text>
</comment>
<sequence>MILTVTPNPSVDRTVALTGPLERGSVLRAASVTAQAGGKGVNISRAAVAAGVPSVAVLPAEEDDPFVLELLTGGVDCRPVPPAGPVRVNLTLTEPDGTTTKVNAPGAEATPALLDRLTETVRRRASGADWVVLAGSLPPGTPETWYADLAARLRGGVAAVAVDTSDAPLAALAAGLPHSAPDLLKPNGHELASLTGDDPELLESDPEAAADAAAGLVARGVRAVLVTLGGHGAVLVTRDGAWHATPPPTTVVSTVGAGDCSLFGYLLGDVRGQAPARCLALAVAYGSAAAALPGTTVPRPDQVHPERVAVRRLATVVRPPADDRASALAPDPTDRPGGHADDPAGTSAGTPAGTPVSTPASTPAHTPVRTAPGASS</sequence>